<dbReference type="GO" id="GO:0005524">
    <property type="term" value="F:ATP binding"/>
    <property type="evidence" value="ECO:0007669"/>
    <property type="project" value="UniProtKB-KW"/>
</dbReference>
<reference evidence="12" key="1">
    <citation type="submission" date="2022-01" db="EMBL/GenBank/DDBJ databases">
        <authorList>
            <person name="King R."/>
        </authorList>
    </citation>
    <scope>NUCLEOTIDE SEQUENCE</scope>
</reference>
<dbReference type="Gene3D" id="3.30.70.890">
    <property type="entry name" value="GHMP kinase, C-terminal domain"/>
    <property type="match status" value="1"/>
</dbReference>
<evidence type="ECO:0000259" key="10">
    <source>
        <dbReference type="Pfam" id="PF08544"/>
    </source>
</evidence>
<dbReference type="Gene3D" id="3.30.230.10">
    <property type="match status" value="1"/>
</dbReference>
<dbReference type="PRINTS" id="PR00959">
    <property type="entry name" value="MEVGALKINASE"/>
</dbReference>
<dbReference type="GO" id="GO:0046872">
    <property type="term" value="F:metal ion binding"/>
    <property type="evidence" value="ECO:0007669"/>
    <property type="project" value="UniProtKB-KW"/>
</dbReference>
<dbReference type="PANTHER" id="PTHR10457">
    <property type="entry name" value="MEVALONATE KINASE/GALACTOKINASE"/>
    <property type="match status" value="1"/>
</dbReference>
<dbReference type="InterPro" id="IPR036554">
    <property type="entry name" value="GHMP_kinase_C_sf"/>
</dbReference>
<dbReference type="Pfam" id="PF08544">
    <property type="entry name" value="GHMP_kinases_C"/>
    <property type="match status" value="1"/>
</dbReference>
<dbReference type="InterPro" id="IPR006206">
    <property type="entry name" value="Mevalonate/galactokinase"/>
</dbReference>
<comment type="similarity">
    <text evidence="1">Belongs to the GHMP kinase family. GalK subfamily.</text>
</comment>
<dbReference type="InterPro" id="IPR020568">
    <property type="entry name" value="Ribosomal_Su5_D2-typ_SF"/>
</dbReference>
<keyword evidence="2" id="KW-0808">Transferase</keyword>
<dbReference type="NCBIfam" id="TIGR00131">
    <property type="entry name" value="gal_kin"/>
    <property type="match status" value="1"/>
</dbReference>
<dbReference type="PANTHER" id="PTHR10457:SF7">
    <property type="entry name" value="GALACTOKINASE-RELATED"/>
    <property type="match status" value="1"/>
</dbReference>
<evidence type="ECO:0000256" key="7">
    <source>
        <dbReference type="ARBA" id="ARBA00022842"/>
    </source>
</evidence>
<evidence type="ECO:0000313" key="12">
    <source>
        <dbReference type="EMBL" id="CAH1399536.1"/>
    </source>
</evidence>
<dbReference type="OrthoDB" id="275179at2759"/>
<dbReference type="FunFam" id="3.30.70.890:FF:000001">
    <property type="entry name" value="Galactokinase"/>
    <property type="match status" value="1"/>
</dbReference>
<feature type="domain" description="GHMP kinase C-terminal" evidence="10">
    <location>
        <begin position="291"/>
        <end position="370"/>
    </location>
</feature>
<keyword evidence="6" id="KW-0067">ATP-binding</keyword>
<evidence type="ECO:0000259" key="11">
    <source>
        <dbReference type="Pfam" id="PF10509"/>
    </source>
</evidence>
<dbReference type="Proteomes" id="UP001152798">
    <property type="component" value="Chromosome 4"/>
</dbReference>
<keyword evidence="5" id="KW-0418">Kinase</keyword>
<dbReference type="InterPro" id="IPR013750">
    <property type="entry name" value="GHMP_kinase_C_dom"/>
</dbReference>
<dbReference type="GO" id="GO:0004335">
    <property type="term" value="F:galactokinase activity"/>
    <property type="evidence" value="ECO:0007669"/>
    <property type="project" value="InterPro"/>
</dbReference>
<dbReference type="PIRSF" id="PIRSF000530">
    <property type="entry name" value="Galactokinase"/>
    <property type="match status" value="1"/>
</dbReference>
<dbReference type="GO" id="GO:0006012">
    <property type="term" value="P:galactose metabolic process"/>
    <property type="evidence" value="ECO:0007669"/>
    <property type="project" value="InterPro"/>
</dbReference>
<dbReference type="PRINTS" id="PR00473">
    <property type="entry name" value="GALCTOKINASE"/>
</dbReference>
<name>A0A9P0MQQ2_NEZVI</name>
<keyword evidence="3" id="KW-0479">Metal-binding</keyword>
<protein>
    <recommendedName>
        <fullName evidence="14">Galactokinase</fullName>
    </recommendedName>
</protein>
<evidence type="ECO:0000256" key="8">
    <source>
        <dbReference type="ARBA" id="ARBA00023277"/>
    </source>
</evidence>
<evidence type="ECO:0000259" key="9">
    <source>
        <dbReference type="Pfam" id="PF00288"/>
    </source>
</evidence>
<evidence type="ECO:0000256" key="2">
    <source>
        <dbReference type="ARBA" id="ARBA00022679"/>
    </source>
</evidence>
<dbReference type="InterPro" id="IPR006204">
    <property type="entry name" value="GHMP_kinase_N_dom"/>
</dbReference>
<proteinExistence type="inferred from homology"/>
<evidence type="ECO:0000256" key="4">
    <source>
        <dbReference type="ARBA" id="ARBA00022741"/>
    </source>
</evidence>
<dbReference type="SUPFAM" id="SSF55060">
    <property type="entry name" value="GHMP Kinase, C-terminal domain"/>
    <property type="match status" value="1"/>
</dbReference>
<dbReference type="InterPro" id="IPR014721">
    <property type="entry name" value="Ribsml_uS5_D2-typ_fold_subgr"/>
</dbReference>
<feature type="domain" description="Galactokinase N-terminal" evidence="11">
    <location>
        <begin position="19"/>
        <end position="65"/>
    </location>
</feature>
<dbReference type="GO" id="GO:0005829">
    <property type="term" value="C:cytosol"/>
    <property type="evidence" value="ECO:0007669"/>
    <property type="project" value="TreeGrafter"/>
</dbReference>
<evidence type="ECO:0000256" key="1">
    <source>
        <dbReference type="ARBA" id="ARBA00006566"/>
    </source>
</evidence>
<dbReference type="Pfam" id="PF00288">
    <property type="entry name" value="GHMP_kinases_N"/>
    <property type="match status" value="1"/>
</dbReference>
<evidence type="ECO:0008006" key="14">
    <source>
        <dbReference type="Google" id="ProtNLM"/>
    </source>
</evidence>
<dbReference type="InterPro" id="IPR000705">
    <property type="entry name" value="Galactokinase"/>
</dbReference>
<evidence type="ECO:0000256" key="3">
    <source>
        <dbReference type="ARBA" id="ARBA00022723"/>
    </source>
</evidence>
<feature type="domain" description="GHMP kinase N-terminal" evidence="9">
    <location>
        <begin position="106"/>
        <end position="191"/>
    </location>
</feature>
<dbReference type="Pfam" id="PF10509">
    <property type="entry name" value="GalKase_gal_bdg"/>
    <property type="match status" value="1"/>
</dbReference>
<keyword evidence="7" id="KW-0460">Magnesium</keyword>
<dbReference type="AlphaFoldDB" id="A0A9P0MQQ2"/>
<keyword evidence="4" id="KW-0547">Nucleotide-binding</keyword>
<evidence type="ECO:0000313" key="13">
    <source>
        <dbReference type="Proteomes" id="UP001152798"/>
    </source>
</evidence>
<evidence type="ECO:0000256" key="5">
    <source>
        <dbReference type="ARBA" id="ARBA00022777"/>
    </source>
</evidence>
<dbReference type="InterPro" id="IPR019539">
    <property type="entry name" value="GalKase_N"/>
</dbReference>
<dbReference type="EMBL" id="OV725080">
    <property type="protein sequence ID" value="CAH1399536.1"/>
    <property type="molecule type" value="Genomic_DNA"/>
</dbReference>
<keyword evidence="13" id="KW-1185">Reference proteome</keyword>
<evidence type="ECO:0000256" key="6">
    <source>
        <dbReference type="ARBA" id="ARBA00022840"/>
    </source>
</evidence>
<organism evidence="12 13">
    <name type="scientific">Nezara viridula</name>
    <name type="common">Southern green stink bug</name>
    <name type="synonym">Cimex viridulus</name>
    <dbReference type="NCBI Taxonomy" id="85310"/>
    <lineage>
        <taxon>Eukaryota</taxon>
        <taxon>Metazoa</taxon>
        <taxon>Ecdysozoa</taxon>
        <taxon>Arthropoda</taxon>
        <taxon>Hexapoda</taxon>
        <taxon>Insecta</taxon>
        <taxon>Pterygota</taxon>
        <taxon>Neoptera</taxon>
        <taxon>Paraneoptera</taxon>
        <taxon>Hemiptera</taxon>
        <taxon>Heteroptera</taxon>
        <taxon>Panheteroptera</taxon>
        <taxon>Pentatomomorpha</taxon>
        <taxon>Pentatomoidea</taxon>
        <taxon>Pentatomidae</taxon>
        <taxon>Pentatominae</taxon>
        <taxon>Nezara</taxon>
    </lineage>
</organism>
<keyword evidence="8" id="KW-0119">Carbohydrate metabolism</keyword>
<gene>
    <name evidence="12" type="ORF">NEZAVI_LOCUS8968</name>
</gene>
<sequence length="401" mass="44993">MAELTESAEELLRTGINIFINLYNNQFPTEFGWAPGRVNLVGEHTDYNNGYVFPMALPMVTMVIGAQNYSSKIRVYTHNPAIERCSVTFKVPDEVDLTRGEPDWANYIKGTVSYFQGAKIPGFNAVIMSSIPLEVGLGGSAALVIATYNFLENLTGVKTKDLLTKALICQSVEHCFAQHPCGLMDQFCGIFSRKGHALLFDCMYLNCNNVPFNDPDITVLIINSNITKRVGTKYIVRRNQCFIAAKIMNYDSLRECGTRDLLKYRTKMEDVVFRRARHVISEMNRTIEASQALKLKDYYSLGLLMTQSHHSLRDDFEVSCSEIDDLVEITLKAKGVYGSRITGSGFGGCTVSLVKTQNVKDIIQYIKNNYQGSTANFYTVKAFGTDFIMDPSLDIIVKEHL</sequence>
<dbReference type="SUPFAM" id="SSF54211">
    <property type="entry name" value="Ribosomal protein S5 domain 2-like"/>
    <property type="match status" value="1"/>
</dbReference>
<accession>A0A9P0MQQ2</accession>